<keyword evidence="4" id="KW-0479">Metal-binding</keyword>
<evidence type="ECO:0000259" key="6">
    <source>
        <dbReference type="PROSITE" id="PS50114"/>
    </source>
</evidence>
<name>A0A2G2XXT1_CAPAN</name>
<reference evidence="7 8" key="1">
    <citation type="journal article" date="2014" name="Nat. Genet.">
        <title>Genome sequence of the hot pepper provides insights into the evolution of pungency in Capsicum species.</title>
        <authorList>
            <person name="Kim S."/>
            <person name="Park M."/>
            <person name="Yeom S.I."/>
            <person name="Kim Y.M."/>
            <person name="Lee J.M."/>
            <person name="Lee H.A."/>
            <person name="Seo E."/>
            <person name="Choi J."/>
            <person name="Cheong K."/>
            <person name="Kim K.T."/>
            <person name="Jung K."/>
            <person name="Lee G.W."/>
            <person name="Oh S.K."/>
            <person name="Bae C."/>
            <person name="Kim S.B."/>
            <person name="Lee H.Y."/>
            <person name="Kim S.Y."/>
            <person name="Kim M.S."/>
            <person name="Kang B.C."/>
            <person name="Jo Y.D."/>
            <person name="Yang H.B."/>
            <person name="Jeong H.J."/>
            <person name="Kang W.H."/>
            <person name="Kwon J.K."/>
            <person name="Shin C."/>
            <person name="Lim J.Y."/>
            <person name="Park J.H."/>
            <person name="Huh J.H."/>
            <person name="Kim J.S."/>
            <person name="Kim B.D."/>
            <person name="Cohen O."/>
            <person name="Paran I."/>
            <person name="Suh M.C."/>
            <person name="Lee S.B."/>
            <person name="Kim Y.K."/>
            <person name="Shin Y."/>
            <person name="Noh S.J."/>
            <person name="Park J."/>
            <person name="Seo Y.S."/>
            <person name="Kwon S.Y."/>
            <person name="Kim H.A."/>
            <person name="Park J.M."/>
            <person name="Kim H.J."/>
            <person name="Choi S.B."/>
            <person name="Bosland P.W."/>
            <person name="Reeves G."/>
            <person name="Jo S.H."/>
            <person name="Lee B.W."/>
            <person name="Cho H.T."/>
            <person name="Choi H.S."/>
            <person name="Lee M.S."/>
            <person name="Yu Y."/>
            <person name="Do Choi Y."/>
            <person name="Park B.S."/>
            <person name="van Deynze A."/>
            <person name="Ashrafi H."/>
            <person name="Hill T."/>
            <person name="Kim W.T."/>
            <person name="Pai H.S."/>
            <person name="Ahn H.K."/>
            <person name="Yeam I."/>
            <person name="Giovannoni J.J."/>
            <person name="Rose J.K."/>
            <person name="Sorensen I."/>
            <person name="Lee S.J."/>
            <person name="Kim R.W."/>
            <person name="Choi I.Y."/>
            <person name="Choi B.S."/>
            <person name="Lim J.S."/>
            <person name="Lee Y.H."/>
            <person name="Choi D."/>
        </authorList>
    </citation>
    <scope>NUCLEOTIDE SEQUENCE [LARGE SCALE GENOMIC DNA]</scope>
    <source>
        <strain evidence="8">cv. CM334</strain>
    </source>
</reference>
<dbReference type="GO" id="GO:0000976">
    <property type="term" value="F:transcription cis-regulatory region binding"/>
    <property type="evidence" value="ECO:0000318"/>
    <property type="project" value="GO_Central"/>
</dbReference>
<dbReference type="PROSITE" id="PS50114">
    <property type="entry name" value="GATA_ZN_FINGER_2"/>
    <property type="match status" value="1"/>
</dbReference>
<evidence type="ECO:0000256" key="4">
    <source>
        <dbReference type="PROSITE-ProRule" id="PRU00094"/>
    </source>
</evidence>
<keyword evidence="4" id="KW-0863">Zinc-finger</keyword>
<dbReference type="InterPro" id="IPR044589">
    <property type="entry name" value="GATA26/27"/>
</dbReference>
<keyword evidence="1" id="KW-0805">Transcription regulation</keyword>
<keyword evidence="2" id="KW-0238">DNA-binding</keyword>
<protein>
    <recommendedName>
        <fullName evidence="6">GATA-type domain-containing protein</fullName>
    </recommendedName>
</protein>
<feature type="domain" description="GATA-type" evidence="6">
    <location>
        <begin position="245"/>
        <end position="278"/>
    </location>
</feature>
<dbReference type="PANTHER" id="PTHR46855">
    <property type="entry name" value="OSJNBB0038F03.10 PROTEIN"/>
    <property type="match status" value="1"/>
</dbReference>
<evidence type="ECO:0000313" key="7">
    <source>
        <dbReference type="EMBL" id="PHT62303.1"/>
    </source>
</evidence>
<evidence type="ECO:0000256" key="2">
    <source>
        <dbReference type="ARBA" id="ARBA00023125"/>
    </source>
</evidence>
<feature type="region of interest" description="Disordered" evidence="5">
    <location>
        <begin position="876"/>
        <end position="934"/>
    </location>
</feature>
<evidence type="ECO:0000313" key="8">
    <source>
        <dbReference type="Proteomes" id="UP000222542"/>
    </source>
</evidence>
<keyword evidence="8" id="KW-1185">Reference proteome</keyword>
<keyword evidence="4" id="KW-0862">Zinc</keyword>
<evidence type="ECO:0000256" key="5">
    <source>
        <dbReference type="SAM" id="MobiDB-lite"/>
    </source>
</evidence>
<dbReference type="InterPro" id="IPR013088">
    <property type="entry name" value="Znf_NHR/GATA"/>
</dbReference>
<dbReference type="GO" id="GO:0006355">
    <property type="term" value="P:regulation of DNA-templated transcription"/>
    <property type="evidence" value="ECO:0007669"/>
    <property type="project" value="InterPro"/>
</dbReference>
<feature type="compositionally biased region" description="Basic residues" evidence="5">
    <location>
        <begin position="917"/>
        <end position="930"/>
    </location>
</feature>
<reference evidence="7 8" key="2">
    <citation type="journal article" date="2017" name="Genome Biol.">
        <title>New reference genome sequences of hot pepper reveal the massive evolution of plant disease-resistance genes by retroduplication.</title>
        <authorList>
            <person name="Kim S."/>
            <person name="Park J."/>
            <person name="Yeom S.I."/>
            <person name="Kim Y.M."/>
            <person name="Seo E."/>
            <person name="Kim K.T."/>
            <person name="Kim M.S."/>
            <person name="Lee J.M."/>
            <person name="Cheong K."/>
            <person name="Shin H.S."/>
            <person name="Kim S.B."/>
            <person name="Han K."/>
            <person name="Lee J."/>
            <person name="Park M."/>
            <person name="Lee H.A."/>
            <person name="Lee H.Y."/>
            <person name="Lee Y."/>
            <person name="Oh S."/>
            <person name="Lee J.H."/>
            <person name="Choi E."/>
            <person name="Choi E."/>
            <person name="Lee S.E."/>
            <person name="Jeon J."/>
            <person name="Kim H."/>
            <person name="Choi G."/>
            <person name="Song H."/>
            <person name="Lee J."/>
            <person name="Lee S.C."/>
            <person name="Kwon J.K."/>
            <person name="Lee H.Y."/>
            <person name="Koo N."/>
            <person name="Hong Y."/>
            <person name="Kim R.W."/>
            <person name="Kang W.H."/>
            <person name="Huh J.H."/>
            <person name="Kang B.C."/>
            <person name="Yang T.J."/>
            <person name="Lee Y.H."/>
            <person name="Bennetzen J.L."/>
            <person name="Choi D."/>
        </authorList>
    </citation>
    <scope>NUCLEOTIDE SEQUENCE [LARGE SCALE GENOMIC DNA]</scope>
    <source>
        <strain evidence="8">cv. CM334</strain>
    </source>
</reference>
<dbReference type="PANTHER" id="PTHR46855:SF11">
    <property type="entry name" value="GATA TRANSCRIPTION FACTOR 26-LIKE"/>
    <property type="match status" value="1"/>
</dbReference>
<keyword evidence="3" id="KW-0804">Transcription</keyword>
<evidence type="ECO:0000256" key="3">
    <source>
        <dbReference type="ARBA" id="ARBA00023163"/>
    </source>
</evidence>
<dbReference type="Gramene" id="PHT62303">
    <property type="protein sequence ID" value="PHT62303"/>
    <property type="gene ID" value="T459_33877"/>
</dbReference>
<dbReference type="Pfam" id="PF00320">
    <property type="entry name" value="GATA"/>
    <property type="match status" value="2"/>
</dbReference>
<dbReference type="GO" id="GO:0008270">
    <property type="term" value="F:zinc ion binding"/>
    <property type="evidence" value="ECO:0007669"/>
    <property type="project" value="UniProtKB-KW"/>
</dbReference>
<dbReference type="InterPro" id="IPR000679">
    <property type="entry name" value="Znf_GATA"/>
</dbReference>
<proteinExistence type="predicted"/>
<dbReference type="EMBL" id="AYRZ02000087">
    <property type="protein sequence ID" value="PHT62303.1"/>
    <property type="molecule type" value="Genomic_DNA"/>
</dbReference>
<dbReference type="CDD" id="cd00202">
    <property type="entry name" value="ZnF_GATA"/>
    <property type="match status" value="2"/>
</dbReference>
<dbReference type="SMART" id="SM00401">
    <property type="entry name" value="ZnF_GATA"/>
    <property type="match status" value="2"/>
</dbReference>
<dbReference type="PROSITE" id="PS00344">
    <property type="entry name" value="GATA_ZN_FINGER_1"/>
    <property type="match status" value="1"/>
</dbReference>
<dbReference type="Proteomes" id="UP000222542">
    <property type="component" value="Unassembled WGS sequence"/>
</dbReference>
<organism evidence="7 8">
    <name type="scientific">Capsicum annuum</name>
    <name type="common">Capsicum pepper</name>
    <dbReference type="NCBI Taxonomy" id="4072"/>
    <lineage>
        <taxon>Eukaryota</taxon>
        <taxon>Viridiplantae</taxon>
        <taxon>Streptophyta</taxon>
        <taxon>Embryophyta</taxon>
        <taxon>Tracheophyta</taxon>
        <taxon>Spermatophyta</taxon>
        <taxon>Magnoliopsida</taxon>
        <taxon>eudicotyledons</taxon>
        <taxon>Gunneridae</taxon>
        <taxon>Pentapetalae</taxon>
        <taxon>asterids</taxon>
        <taxon>lamiids</taxon>
        <taxon>Solanales</taxon>
        <taxon>Solanaceae</taxon>
        <taxon>Solanoideae</taxon>
        <taxon>Capsiceae</taxon>
        <taxon>Capsicum</taxon>
    </lineage>
</organism>
<feature type="region of interest" description="Disordered" evidence="5">
    <location>
        <begin position="721"/>
        <end position="751"/>
    </location>
</feature>
<evidence type="ECO:0000256" key="1">
    <source>
        <dbReference type="ARBA" id="ARBA00023015"/>
    </source>
</evidence>
<sequence>MGIKNRLWTDPTRSDVLLGLPTVGVGGSLVEGTPLWRPGPPKKPVLCNACGSRWWTKGTLDDYVPKHGNRKTQSNQLPSEMKTHLLAHEDQKLEVGLEVSGQEDSLASLEEEMNNISSLGSAGLPSDNCMQMEETNDKDPLWNPESVPRRKRSKLRQLILSPVERLQRQLNNNLQELNFEDIALDDETVTLIYAQNKYIPPNEIGLGAMLLILRANRTLGTQQHIQPDLNWNHSEPDFMDRQGPCFHCGTQETTLWRTGPPGEPVLCNACGTRRRTRGTLDNYIPNHGNREIQVSGQDNCIQIEETNVTQHRHLVMNLDIKKGKKRRGVEGRTRIKWGSLTPVSALEIGEKLAVIGSLGDWWWNEEVKRKVETKKVAYAKLVESKDEVEKQTNGEEYKLPTKEAKLAVTTAKIAAFERLYTGLKEKGGEKKLYRLVKAREQKARDLDQWSSSCGGNSPGESVVLVEAIHQEKAYDKVPREVLRRCLEARGVLVAYIRLSKDMLSKTKTGYLECKFSDLMHEDGVGNGEINEDVTHGIWAGWMKWRLAFEVLCDKKVSPKLKGKFYRVTVRLTIQVRNDAIGEKVGVTSVEDKIREVRLRWFGHMMKRGTYAQFIGVREADKDPLWNPESVSKRARLELRQGISSPVERIQRQIYINLQGPDFEDIAVDEEIVTLIYAQNKNIPPNEIGLGAMLLTSPITTTEHSTPLSLVEENNAYFSTNVPVEKPLDSPTTTTEHSASPSPVAEDNATHSMNTPIESSQLLKTIYSAFILGIYLPFIGWNFNELDMSFCFLSAFNMSIPQSVTACLPTSFLDCVESAMLLGPSKIVTTPVSGSPKGTTFGVSETHPLKFLKSPSNIAPRINNNAQGHVAMQAETTGNENGIPDELENTLSRPHMDTTSRVSGNTLNSQRARDGGRRGRPPTRPRGRPRLSRTQGREVEIMFGVFGIKENVFLKIISSLSYFFDVR</sequence>
<comment type="caution">
    <text evidence="7">The sequence shown here is derived from an EMBL/GenBank/DDBJ whole genome shotgun (WGS) entry which is preliminary data.</text>
</comment>
<dbReference type="AlphaFoldDB" id="A0A2G2XXT1"/>
<dbReference type="Gene3D" id="3.30.50.10">
    <property type="entry name" value="Erythroid Transcription Factor GATA-1, subunit A"/>
    <property type="match status" value="2"/>
</dbReference>
<feature type="compositionally biased region" description="Polar residues" evidence="5">
    <location>
        <begin position="888"/>
        <end position="909"/>
    </location>
</feature>
<dbReference type="SUPFAM" id="SSF57716">
    <property type="entry name" value="Glucocorticoid receptor-like (DNA-binding domain)"/>
    <property type="match status" value="2"/>
</dbReference>
<accession>A0A2G2XXT1</accession>
<feature type="compositionally biased region" description="Polar residues" evidence="5">
    <location>
        <begin position="729"/>
        <end position="740"/>
    </location>
</feature>
<gene>
    <name evidence="7" type="ORF">T459_33877</name>
</gene>